<evidence type="ECO:0000256" key="3">
    <source>
        <dbReference type="ARBA" id="ARBA00023163"/>
    </source>
</evidence>
<dbReference type="GO" id="GO:0003700">
    <property type="term" value="F:DNA-binding transcription factor activity"/>
    <property type="evidence" value="ECO:0007669"/>
    <property type="project" value="InterPro"/>
</dbReference>
<dbReference type="InterPro" id="IPR014710">
    <property type="entry name" value="RmlC-like_jellyroll"/>
</dbReference>
<dbReference type="Proteomes" id="UP000823912">
    <property type="component" value="Unassembled WGS sequence"/>
</dbReference>
<dbReference type="SUPFAM" id="SSF46689">
    <property type="entry name" value="Homeodomain-like"/>
    <property type="match status" value="1"/>
</dbReference>
<evidence type="ECO:0000313" key="5">
    <source>
        <dbReference type="EMBL" id="HIR70663.1"/>
    </source>
</evidence>
<dbReference type="EMBL" id="DVHM01000083">
    <property type="protein sequence ID" value="HIR70663.1"/>
    <property type="molecule type" value="Genomic_DNA"/>
</dbReference>
<dbReference type="InterPro" id="IPR018062">
    <property type="entry name" value="HTH_AraC-typ_CS"/>
</dbReference>
<dbReference type="InterPro" id="IPR011051">
    <property type="entry name" value="RmlC_Cupin_sf"/>
</dbReference>
<gene>
    <name evidence="5" type="ORF">IAA55_05225</name>
</gene>
<dbReference type="PRINTS" id="PR00032">
    <property type="entry name" value="HTHARAC"/>
</dbReference>
<accession>A0A9D1E9L3</accession>
<keyword evidence="3" id="KW-0804">Transcription</keyword>
<keyword evidence="2" id="KW-0238">DNA-binding</keyword>
<dbReference type="Pfam" id="PF12833">
    <property type="entry name" value="HTH_18"/>
    <property type="match status" value="1"/>
</dbReference>
<evidence type="ECO:0000256" key="1">
    <source>
        <dbReference type="ARBA" id="ARBA00023015"/>
    </source>
</evidence>
<dbReference type="PROSITE" id="PS00041">
    <property type="entry name" value="HTH_ARAC_FAMILY_1"/>
    <property type="match status" value="1"/>
</dbReference>
<evidence type="ECO:0000313" key="6">
    <source>
        <dbReference type="Proteomes" id="UP000823912"/>
    </source>
</evidence>
<sequence length="364" mass="42822">MDNWKLELKEDLLRKSHPVYADLMERIAGYRAFYSGLDKVPEQAPEHFPGSSLPDTRRSDWPFSTLLCLYDRSGNEYTFSRGGMRHMKRALPWQGHYHTHDYIEILYVAQGSFEQILLGERRKFLSGEFVITDRNLEHADVLSGEEDTAVLFLQLQADYLDRLLSSYDRDDDLLRFFFHALRTQRREQSYLHLCPSPAAGKSRIDVPGLLPVILEHLIAEDYMPMEGSSEITQGYLLRLLAILCRHYDLNLRSSDRESREKALLYELERFIHLHPATVCARDLEEHFHYHRNYFNLLLKKYRNTSYQKYLRDVRLETAASLLKNSALPIREVALRAGYHNSSHFYHLFEQRFGVSPSVYRRTNP</sequence>
<dbReference type="SMART" id="SM00342">
    <property type="entry name" value="HTH_ARAC"/>
    <property type="match status" value="1"/>
</dbReference>
<dbReference type="PANTHER" id="PTHR43280:SF2">
    <property type="entry name" value="HTH-TYPE TRANSCRIPTIONAL REGULATOR EXSA"/>
    <property type="match status" value="1"/>
</dbReference>
<reference evidence="5" key="1">
    <citation type="submission" date="2020-10" db="EMBL/GenBank/DDBJ databases">
        <authorList>
            <person name="Gilroy R."/>
        </authorList>
    </citation>
    <scope>NUCLEOTIDE SEQUENCE</scope>
    <source>
        <strain evidence="5">ChiSjej5B23-6657</strain>
    </source>
</reference>
<proteinExistence type="predicted"/>
<dbReference type="Gene3D" id="2.60.120.10">
    <property type="entry name" value="Jelly Rolls"/>
    <property type="match status" value="1"/>
</dbReference>
<name>A0A9D1E9L3_9FIRM</name>
<dbReference type="InterPro" id="IPR020449">
    <property type="entry name" value="Tscrpt_reg_AraC-type_HTH"/>
</dbReference>
<dbReference type="InterPro" id="IPR018060">
    <property type="entry name" value="HTH_AraC"/>
</dbReference>
<dbReference type="AlphaFoldDB" id="A0A9D1E9L3"/>
<reference evidence="5" key="2">
    <citation type="journal article" date="2021" name="PeerJ">
        <title>Extensive microbial diversity within the chicken gut microbiome revealed by metagenomics and culture.</title>
        <authorList>
            <person name="Gilroy R."/>
            <person name="Ravi A."/>
            <person name="Getino M."/>
            <person name="Pursley I."/>
            <person name="Horton D.L."/>
            <person name="Alikhan N.F."/>
            <person name="Baker D."/>
            <person name="Gharbi K."/>
            <person name="Hall N."/>
            <person name="Watson M."/>
            <person name="Adriaenssens E.M."/>
            <person name="Foster-Nyarko E."/>
            <person name="Jarju S."/>
            <person name="Secka A."/>
            <person name="Antonio M."/>
            <person name="Oren A."/>
            <person name="Chaudhuri R.R."/>
            <person name="La Ragione R."/>
            <person name="Hildebrand F."/>
            <person name="Pallen M.J."/>
        </authorList>
    </citation>
    <scope>NUCLEOTIDE SEQUENCE</scope>
    <source>
        <strain evidence="5">ChiSjej5B23-6657</strain>
    </source>
</reference>
<dbReference type="PANTHER" id="PTHR43280">
    <property type="entry name" value="ARAC-FAMILY TRANSCRIPTIONAL REGULATOR"/>
    <property type="match status" value="1"/>
</dbReference>
<evidence type="ECO:0000256" key="2">
    <source>
        <dbReference type="ARBA" id="ARBA00023125"/>
    </source>
</evidence>
<feature type="domain" description="HTH araC/xylS-type" evidence="4">
    <location>
        <begin position="265"/>
        <end position="362"/>
    </location>
</feature>
<evidence type="ECO:0000259" key="4">
    <source>
        <dbReference type="PROSITE" id="PS01124"/>
    </source>
</evidence>
<comment type="caution">
    <text evidence="5">The sequence shown here is derived from an EMBL/GenBank/DDBJ whole genome shotgun (WGS) entry which is preliminary data.</text>
</comment>
<dbReference type="SUPFAM" id="SSF51182">
    <property type="entry name" value="RmlC-like cupins"/>
    <property type="match status" value="1"/>
</dbReference>
<dbReference type="Gene3D" id="1.10.10.60">
    <property type="entry name" value="Homeodomain-like"/>
    <property type="match status" value="1"/>
</dbReference>
<dbReference type="InterPro" id="IPR009057">
    <property type="entry name" value="Homeodomain-like_sf"/>
</dbReference>
<protein>
    <submittedName>
        <fullName evidence="5">Helix-turn-helix domain-containing protein</fullName>
    </submittedName>
</protein>
<organism evidence="5 6">
    <name type="scientific">Candidatus Pullilachnospira gallistercoris</name>
    <dbReference type="NCBI Taxonomy" id="2840911"/>
    <lineage>
        <taxon>Bacteria</taxon>
        <taxon>Bacillati</taxon>
        <taxon>Bacillota</taxon>
        <taxon>Clostridia</taxon>
        <taxon>Lachnospirales</taxon>
        <taxon>Lachnospiraceae</taxon>
        <taxon>Lachnospiraceae incertae sedis</taxon>
        <taxon>Candidatus Pullilachnospira</taxon>
    </lineage>
</organism>
<dbReference type="PROSITE" id="PS01124">
    <property type="entry name" value="HTH_ARAC_FAMILY_2"/>
    <property type="match status" value="1"/>
</dbReference>
<dbReference type="GO" id="GO:0043565">
    <property type="term" value="F:sequence-specific DNA binding"/>
    <property type="evidence" value="ECO:0007669"/>
    <property type="project" value="InterPro"/>
</dbReference>
<keyword evidence="1" id="KW-0805">Transcription regulation</keyword>